<dbReference type="Pfam" id="PF04230">
    <property type="entry name" value="PS_pyruv_trans"/>
    <property type="match status" value="1"/>
</dbReference>
<proteinExistence type="predicted"/>
<feature type="domain" description="Polysaccharide pyruvyl transferase" evidence="2">
    <location>
        <begin position="92"/>
        <end position="309"/>
    </location>
</feature>
<feature type="coiled-coil region" evidence="1">
    <location>
        <begin position="414"/>
        <end position="448"/>
    </location>
</feature>
<keyword evidence="4" id="KW-1185">Reference proteome</keyword>
<dbReference type="EMBL" id="VCLA01000177">
    <property type="protein sequence ID" value="MQT03745.1"/>
    <property type="molecule type" value="Genomic_DNA"/>
</dbReference>
<dbReference type="Proteomes" id="UP000419138">
    <property type="component" value="Unassembled WGS sequence"/>
</dbReference>
<dbReference type="AlphaFoldDB" id="A0A646KNC9"/>
<accession>A0A646KNC9</accession>
<evidence type="ECO:0000313" key="3">
    <source>
        <dbReference type="EMBL" id="MQT03745.1"/>
    </source>
</evidence>
<evidence type="ECO:0000313" key="4">
    <source>
        <dbReference type="Proteomes" id="UP000419138"/>
    </source>
</evidence>
<organism evidence="3 4">
    <name type="scientific">Streptomyces jumonjinensis</name>
    <dbReference type="NCBI Taxonomy" id="1945"/>
    <lineage>
        <taxon>Bacteria</taxon>
        <taxon>Bacillati</taxon>
        <taxon>Actinomycetota</taxon>
        <taxon>Actinomycetes</taxon>
        <taxon>Kitasatosporales</taxon>
        <taxon>Streptomycetaceae</taxon>
        <taxon>Streptomyces</taxon>
    </lineage>
</organism>
<protein>
    <submittedName>
        <fullName evidence="3">Polysaccharide pyruvyl transferase family protein</fullName>
    </submittedName>
</protein>
<sequence>MKRILIRSGRSPFYAATREEYLQQDLIGTNSGNLVFSDASHKLLLTENTEIVSNGLRTDPSAERARQINEEYDMFVVPLANAFRPSFRASLNRLSALIEQLTIPVVVIGVGAQTSADYQMGRLQEMDVPVRRFMRAVLKKSASIGVRGELTASYLKGLGFGSRDVEIIGCPSMFMYGDTFPELRDPGTLDSESRIAINLSPYATRVGDLAGLVRHAHERFPHLTYFAQNLVDAELLFWGDTSAAAGHRSPIPRQLTHPLFQENKVRVPLDPRSWLEELSTHDFSYGTRIHGNIAALLAGTPAVVLAHDSRTLELCRYFGIPHRLLSQTPADIHPARLYQEADFSELHQGHKERFGRLTAFLSRNGLENTFEHGDGGASYEAKVAALDAPGSIGVWDGSEDGSLRYRISRLHENGSAADRRIAQLTKRTKELEKQLAEVQKALSVGEKRLMGVERRILTRLVPAIQRRVRRPGGGA</sequence>
<reference evidence="3 4" key="1">
    <citation type="submission" date="2019-05" db="EMBL/GenBank/DDBJ databases">
        <title>Comparative genomics and metabolomics analyses of clavulanic acid producing Streptomyces species provides insight into specialized metabolism and evolution of beta-lactam biosynthetic gene clusters.</title>
        <authorList>
            <person name="Moore M.A."/>
            <person name="Cruz-Morales P."/>
            <person name="Barona Gomez F."/>
            <person name="Kapil T."/>
        </authorList>
    </citation>
    <scope>NUCLEOTIDE SEQUENCE [LARGE SCALE GENOMIC DNA]</scope>
    <source>
        <strain evidence="3 4">NRRL 5741</strain>
    </source>
</reference>
<dbReference type="GO" id="GO:0016740">
    <property type="term" value="F:transferase activity"/>
    <property type="evidence" value="ECO:0007669"/>
    <property type="project" value="UniProtKB-KW"/>
</dbReference>
<keyword evidence="1" id="KW-0175">Coiled coil</keyword>
<dbReference type="InterPro" id="IPR007345">
    <property type="entry name" value="Polysacch_pyruvyl_Trfase"/>
</dbReference>
<evidence type="ECO:0000256" key="1">
    <source>
        <dbReference type="SAM" id="Coils"/>
    </source>
</evidence>
<comment type="caution">
    <text evidence="3">The sequence shown here is derived from an EMBL/GenBank/DDBJ whole genome shotgun (WGS) entry which is preliminary data.</text>
</comment>
<name>A0A646KNC9_STRJU</name>
<gene>
    <name evidence="3" type="ORF">FF041_27325</name>
</gene>
<keyword evidence="3" id="KW-0808">Transferase</keyword>
<dbReference type="RefSeq" id="WP_323392835.1">
    <property type="nucleotide sequence ID" value="NZ_JBEPDZ010000092.1"/>
</dbReference>
<evidence type="ECO:0000259" key="2">
    <source>
        <dbReference type="Pfam" id="PF04230"/>
    </source>
</evidence>